<dbReference type="RefSeq" id="WP_086759386.1">
    <property type="nucleotide sequence ID" value="NZ_JAGJBZ010000001.1"/>
</dbReference>
<feature type="domain" description="DUF397" evidence="1">
    <location>
        <begin position="10"/>
        <end position="60"/>
    </location>
</feature>
<evidence type="ECO:0000313" key="3">
    <source>
        <dbReference type="Proteomes" id="UP001271723"/>
    </source>
</evidence>
<evidence type="ECO:0000259" key="1">
    <source>
        <dbReference type="Pfam" id="PF04149"/>
    </source>
</evidence>
<organism evidence="2 3">
    <name type="scientific">Streptomyces griseiscabiei</name>
    <dbReference type="NCBI Taxonomy" id="2993540"/>
    <lineage>
        <taxon>Bacteria</taxon>
        <taxon>Bacillati</taxon>
        <taxon>Actinomycetota</taxon>
        <taxon>Actinomycetes</taxon>
        <taxon>Kitasatosporales</taxon>
        <taxon>Streptomycetaceae</taxon>
        <taxon>Streptomyces</taxon>
    </lineage>
</organism>
<reference evidence="2 3" key="1">
    <citation type="journal article" date="2023" name="Microb. Genom.">
        <title>Mesoterricola silvestris gen. nov., sp. nov., Mesoterricola sediminis sp. nov., Geothrix oryzae sp. nov., Geothrix edaphica sp. nov., Geothrix rubra sp. nov., and Geothrix limicola sp. nov., six novel members of Acidobacteriota isolated from soils.</title>
        <authorList>
            <person name="Weisberg A.J."/>
            <person name="Pearce E."/>
            <person name="Kramer C.G."/>
            <person name="Chang J.H."/>
            <person name="Clarke C.R."/>
        </authorList>
    </citation>
    <scope>NUCLEOTIDE SEQUENCE [LARGE SCALE GENOMIC DNA]</scope>
    <source>
        <strain evidence="2 3">NRRL_B-2795</strain>
    </source>
</reference>
<sequence>MIDRESSARVWVRSSYSDNGGDCVEVAAGRRRVMVRDSNFDRDALLVFRHAAWCGFLAGLVDPGAGGS</sequence>
<dbReference type="Pfam" id="PF04149">
    <property type="entry name" value="DUF397"/>
    <property type="match status" value="1"/>
</dbReference>
<protein>
    <submittedName>
        <fullName evidence="2">DUF397 domain-containing protein</fullName>
    </submittedName>
</protein>
<name>A0ABU4KUQ3_9ACTN</name>
<keyword evidence="3" id="KW-1185">Reference proteome</keyword>
<dbReference type="InterPro" id="IPR007278">
    <property type="entry name" value="DUF397"/>
</dbReference>
<gene>
    <name evidence="2" type="ORF">PV517_00385</name>
</gene>
<accession>A0ABU4KUQ3</accession>
<comment type="caution">
    <text evidence="2">The sequence shown here is derived from an EMBL/GenBank/DDBJ whole genome shotgun (WGS) entry which is preliminary data.</text>
</comment>
<evidence type="ECO:0000313" key="2">
    <source>
        <dbReference type="EMBL" id="MDX2907147.1"/>
    </source>
</evidence>
<dbReference type="EMBL" id="JARAVY010000001">
    <property type="protein sequence ID" value="MDX2907147.1"/>
    <property type="molecule type" value="Genomic_DNA"/>
</dbReference>
<proteinExistence type="predicted"/>
<dbReference type="Proteomes" id="UP001271723">
    <property type="component" value="Unassembled WGS sequence"/>
</dbReference>